<dbReference type="GO" id="GO:0006508">
    <property type="term" value="P:proteolysis"/>
    <property type="evidence" value="ECO:0007669"/>
    <property type="project" value="UniProtKB-KW"/>
</dbReference>
<keyword evidence="8" id="KW-0133">Cell shape</keyword>
<dbReference type="Proteomes" id="UP000003157">
    <property type="component" value="Unassembled WGS sequence"/>
</dbReference>
<comment type="similarity">
    <text evidence="2">In the N-terminal section; belongs to the glycosyltransferase 51 family.</text>
</comment>
<dbReference type="STRING" id="100884.GCA_000269565_03568"/>
<feature type="domain" description="Penicillin-binding protein transpeptidase" evidence="16">
    <location>
        <begin position="345"/>
        <end position="660"/>
    </location>
</feature>
<evidence type="ECO:0000259" key="16">
    <source>
        <dbReference type="Pfam" id="PF00905"/>
    </source>
</evidence>
<evidence type="ECO:0000256" key="2">
    <source>
        <dbReference type="ARBA" id="ARBA00007739"/>
    </source>
</evidence>
<dbReference type="PANTHER" id="PTHR32282">
    <property type="entry name" value="BINDING PROTEIN TRANSPEPTIDASE, PUTATIVE-RELATED"/>
    <property type="match status" value="1"/>
</dbReference>
<evidence type="ECO:0000256" key="12">
    <source>
        <dbReference type="ARBA" id="ARBA00034000"/>
    </source>
</evidence>
<dbReference type="GO" id="GO:0009252">
    <property type="term" value="P:peptidoglycan biosynthetic process"/>
    <property type="evidence" value="ECO:0007669"/>
    <property type="project" value="UniProtKB-KW"/>
</dbReference>
<evidence type="ECO:0000256" key="4">
    <source>
        <dbReference type="ARBA" id="ARBA00022670"/>
    </source>
</evidence>
<reference evidence="18 19" key="1">
    <citation type="submission" date="2010-12" db="EMBL/GenBank/DDBJ databases">
        <title>The Genome Sequence of Coprobacillus sp. strain 29_1.</title>
        <authorList>
            <consortium name="The Broad Institute Genome Sequencing Platform"/>
            <person name="Earl A."/>
            <person name="Ward D."/>
            <person name="Feldgarden M."/>
            <person name="Gevers D."/>
            <person name="Daigneault M."/>
            <person name="Sibley C.D."/>
            <person name="White A."/>
            <person name="Strauss J."/>
            <person name="Allen-Vercoe E."/>
            <person name="Young S.K."/>
            <person name="Zeng Q."/>
            <person name="Gargeya S."/>
            <person name="Fitzgerald M."/>
            <person name="Haas B."/>
            <person name="Abouelleil A."/>
            <person name="Alvarado L."/>
            <person name="Arachchi H.M."/>
            <person name="Berlin A."/>
            <person name="Brown A."/>
            <person name="Chapman S.B."/>
            <person name="Chen Z."/>
            <person name="Dunbar C."/>
            <person name="Freedman E."/>
            <person name="Gearin G."/>
            <person name="Gellesch M."/>
            <person name="Goldberg J."/>
            <person name="Griggs A."/>
            <person name="Gujja S."/>
            <person name="Heilman E."/>
            <person name="Heiman D."/>
            <person name="Howarth C."/>
            <person name="Larson L."/>
            <person name="Lui A."/>
            <person name="MacDonald P.J.P."/>
            <person name="Mehta T."/>
            <person name="Montmayeur A."/>
            <person name="Murphy C."/>
            <person name="Neiman D."/>
            <person name="Pearson M."/>
            <person name="Priest M."/>
            <person name="Roberts A."/>
            <person name="Saif S."/>
            <person name="Shea T."/>
            <person name="Shenoy N."/>
            <person name="Sisk P."/>
            <person name="Stolte C."/>
            <person name="Sykes S."/>
            <person name="White J."/>
            <person name="Yandava C."/>
            <person name="Nusbaum C."/>
            <person name="Birren B."/>
        </authorList>
    </citation>
    <scope>NUCLEOTIDE SEQUENCE [LARGE SCALE GENOMIC DNA]</scope>
    <source>
        <strain evidence="18 19">29_1</strain>
    </source>
</reference>
<dbReference type="eggNOG" id="COG0744">
    <property type="taxonomic scope" value="Bacteria"/>
</dbReference>
<keyword evidence="3" id="KW-0121">Carboxypeptidase</keyword>
<proteinExistence type="inferred from homology"/>
<dbReference type="AlphaFoldDB" id="E7GAD6"/>
<dbReference type="SUPFAM" id="SSF56601">
    <property type="entry name" value="beta-lactamase/transpeptidase-like"/>
    <property type="match status" value="1"/>
</dbReference>
<dbReference type="GO" id="GO:0008955">
    <property type="term" value="F:peptidoglycan glycosyltransferase activity"/>
    <property type="evidence" value="ECO:0007669"/>
    <property type="project" value="UniProtKB-EC"/>
</dbReference>
<evidence type="ECO:0000313" key="19">
    <source>
        <dbReference type="Proteomes" id="UP000003157"/>
    </source>
</evidence>
<evidence type="ECO:0000256" key="9">
    <source>
        <dbReference type="ARBA" id="ARBA00022984"/>
    </source>
</evidence>
<evidence type="ECO:0000313" key="18">
    <source>
        <dbReference type="EMBL" id="EFW05144.1"/>
    </source>
</evidence>
<evidence type="ECO:0000256" key="6">
    <source>
        <dbReference type="ARBA" id="ARBA00022679"/>
    </source>
</evidence>
<dbReference type="GO" id="GO:0009002">
    <property type="term" value="F:serine-type D-Ala-D-Ala carboxypeptidase activity"/>
    <property type="evidence" value="ECO:0007669"/>
    <property type="project" value="UniProtKB-EC"/>
</dbReference>
<dbReference type="Gene3D" id="3.40.710.10">
    <property type="entry name" value="DD-peptidase/beta-lactamase superfamily"/>
    <property type="match status" value="1"/>
</dbReference>
<keyword evidence="5" id="KW-0328">Glycosyltransferase</keyword>
<evidence type="ECO:0000256" key="10">
    <source>
        <dbReference type="ARBA" id="ARBA00023268"/>
    </source>
</evidence>
<dbReference type="Gene3D" id="1.10.3810.10">
    <property type="entry name" value="Biosynthetic peptidoglycan transglycosylase-like"/>
    <property type="match status" value="1"/>
</dbReference>
<keyword evidence="15" id="KW-0472">Membrane</keyword>
<evidence type="ECO:0000256" key="11">
    <source>
        <dbReference type="ARBA" id="ARBA00023316"/>
    </source>
</evidence>
<comment type="catalytic activity">
    <reaction evidence="13">
        <text>[GlcNAc-(1-&gt;4)-Mur2Ac(oyl-L-Ala-gamma-D-Glu-L-Lys-D-Ala-D-Ala)](n)-di-trans,octa-cis-undecaprenyl diphosphate + beta-D-GlcNAc-(1-&gt;4)-Mur2Ac(oyl-L-Ala-gamma-D-Glu-L-Lys-D-Ala-D-Ala)-di-trans,octa-cis-undecaprenyl diphosphate = [GlcNAc-(1-&gt;4)-Mur2Ac(oyl-L-Ala-gamma-D-Glu-L-Lys-D-Ala-D-Ala)](n+1)-di-trans,octa-cis-undecaprenyl diphosphate + di-trans,octa-cis-undecaprenyl diphosphate + H(+)</text>
        <dbReference type="Rhea" id="RHEA:23708"/>
        <dbReference type="Rhea" id="RHEA-COMP:9602"/>
        <dbReference type="Rhea" id="RHEA-COMP:9603"/>
        <dbReference type="ChEBI" id="CHEBI:15378"/>
        <dbReference type="ChEBI" id="CHEBI:58405"/>
        <dbReference type="ChEBI" id="CHEBI:60033"/>
        <dbReference type="ChEBI" id="CHEBI:78435"/>
        <dbReference type="EC" id="2.4.99.28"/>
    </reaction>
</comment>
<evidence type="ECO:0000256" key="14">
    <source>
        <dbReference type="SAM" id="MobiDB-lite"/>
    </source>
</evidence>
<dbReference type="GO" id="GO:0030288">
    <property type="term" value="C:outer membrane-bounded periplasmic space"/>
    <property type="evidence" value="ECO:0007669"/>
    <property type="project" value="TreeGrafter"/>
</dbReference>
<keyword evidence="10" id="KW-0511">Multifunctional enzyme</keyword>
<sequence length="929" mass="100672">MMKKLKLKKRPAKSPQQIQKQKKQRKKIIITCLVVVALLVTSATIYLGFGIFKQVEGFSKEKLLNEESSFLVDENDNQYFSLGQGGVRKNVSYDDIPQVMIDAVVAAEDSRFFEHNGFDLPRIVKALLGNIVAGGITGGGSTITQQVIKKSYYPKEEQTIERKAGEIILAIEATSQTTKEEILELYLNKIYFGYGNKAIGIYAASRYYFDKSVQNLTLPEAALLAGTLNSPNSFDPFKNLDKAQKRRDIILDLMELHGYITAEECESTKAIPVENTLKYNPISSGGKYQAYADKVVREVYERTGYDPNDTPMKITTSINTELQEKLDDISNGIDYTYQDKNIKAGATVLEASTGRIVGVLSDRDYTPMGTSYAYAADKEKAKSDPNLRYGQRNQPGSSLKPIIAYAAAFEFLNYSTAHYVHDVPYIAGKYAPGNHDGKIHGDLSIKDALKNSWNLAAIQTYQEVITGKDAYGNSVGNGIGDAKMKSYLEGFGFDMYEEELGPQYAIGGWSTGVSTEEEAAAYAAIANGGTYIPPHAVTKIELLSTGEVIDLEADYNSKKQKALSAESAFMIRDIMTSYVKEGGSAMYNALNLGYNIGAKSGTSNFPNDLSNKKLAGENRDGWMAAFSPDYAWSVWTGYDSKNPQVLKSNSDANKIAAIIAKTVHKGGLKNSYPSKPSGVVKASCISGIYPYVAPGDGVPSDRVVSGWFKKSNTPSGSASGASLKELASFTASLVEGKINVNFAEYDPVSMTQDATPTKKFGKYTVPYLGDINQIYGKVVYVAEVADATGKIVHSQKLSTNTATLNFTPTPGNTYTVTGYYAFESSSGTSNKLTQTVTVEGNTIGTTYSQVSLTSTTLVLQMNIPTGNSVSLSINGGEAKTISTSGQVTFSSLTPATKYTITMTETTSAGQTNTLAPYEFTTPEATTPAA</sequence>
<dbReference type="InterPro" id="IPR001264">
    <property type="entry name" value="Glyco_trans_51"/>
</dbReference>
<keyword evidence="19" id="KW-1185">Reference proteome</keyword>
<feature type="compositionally biased region" description="Basic residues" evidence="14">
    <location>
        <begin position="1"/>
        <end position="12"/>
    </location>
</feature>
<keyword evidence="9" id="KW-0573">Peptidoglycan synthesis</keyword>
<evidence type="ECO:0000256" key="8">
    <source>
        <dbReference type="ARBA" id="ARBA00022960"/>
    </source>
</evidence>
<dbReference type="GO" id="GO:0008360">
    <property type="term" value="P:regulation of cell shape"/>
    <property type="evidence" value="ECO:0007669"/>
    <property type="project" value="UniProtKB-KW"/>
</dbReference>
<dbReference type="FunFam" id="1.10.3810.10:FF:000001">
    <property type="entry name" value="Penicillin-binding protein 1A"/>
    <property type="match status" value="1"/>
</dbReference>
<evidence type="ECO:0000256" key="1">
    <source>
        <dbReference type="ARBA" id="ARBA00007090"/>
    </source>
</evidence>
<dbReference type="InterPro" id="IPR023346">
    <property type="entry name" value="Lysozyme-like_dom_sf"/>
</dbReference>
<dbReference type="EMBL" id="ADKX01000030">
    <property type="protein sequence ID" value="EFW05144.1"/>
    <property type="molecule type" value="Genomic_DNA"/>
</dbReference>
<evidence type="ECO:0000256" key="15">
    <source>
        <dbReference type="SAM" id="Phobius"/>
    </source>
</evidence>
<comment type="similarity">
    <text evidence="1">In the C-terminal section; belongs to the transpeptidase family.</text>
</comment>
<feature type="region of interest" description="Disordered" evidence="14">
    <location>
        <begin position="1"/>
        <end position="20"/>
    </location>
</feature>
<dbReference type="HOGENOM" id="CLU_006354_2_5_9"/>
<dbReference type="InterPro" id="IPR050396">
    <property type="entry name" value="Glycosyltr_51/Transpeptidase"/>
</dbReference>
<comment type="catalytic activity">
    <reaction evidence="12">
        <text>Preferential cleavage: (Ac)2-L-Lys-D-Ala-|-D-Ala. Also transpeptidation of peptidyl-alanyl moieties that are N-acyl substituents of D-alanine.</text>
        <dbReference type="EC" id="3.4.16.4"/>
    </reaction>
</comment>
<keyword evidence="15" id="KW-1133">Transmembrane helix</keyword>
<protein>
    <submittedName>
        <fullName evidence="18">Uncharacterized protein</fullName>
    </submittedName>
</protein>
<feature type="domain" description="Glycosyl transferase family 51" evidence="17">
    <location>
        <begin position="85"/>
        <end position="254"/>
    </location>
</feature>
<comment type="caution">
    <text evidence="18">The sequence shown here is derived from an EMBL/GenBank/DDBJ whole genome shotgun (WGS) entry which is preliminary data.</text>
</comment>
<dbReference type="OrthoDB" id="9766909at2"/>
<dbReference type="InterPro" id="IPR012338">
    <property type="entry name" value="Beta-lactam/transpept-like"/>
</dbReference>
<dbReference type="PANTHER" id="PTHR32282:SF29">
    <property type="entry name" value="PENICILLIN-BINDING PROTEIN 1A"/>
    <property type="match status" value="1"/>
</dbReference>
<dbReference type="GO" id="GO:0008658">
    <property type="term" value="F:penicillin binding"/>
    <property type="evidence" value="ECO:0007669"/>
    <property type="project" value="InterPro"/>
</dbReference>
<keyword evidence="15" id="KW-0812">Transmembrane</keyword>
<gene>
    <name evidence="18" type="ORF">HMPREF9488_01726</name>
</gene>
<dbReference type="InterPro" id="IPR036950">
    <property type="entry name" value="PBP_transglycosylase"/>
</dbReference>
<keyword evidence="7" id="KW-0378">Hydrolase</keyword>
<keyword evidence="11" id="KW-0961">Cell wall biogenesis/degradation</keyword>
<dbReference type="Pfam" id="PF00905">
    <property type="entry name" value="Transpeptidase"/>
    <property type="match status" value="1"/>
</dbReference>
<evidence type="ECO:0000259" key="17">
    <source>
        <dbReference type="Pfam" id="PF00912"/>
    </source>
</evidence>
<evidence type="ECO:0000256" key="3">
    <source>
        <dbReference type="ARBA" id="ARBA00022645"/>
    </source>
</evidence>
<keyword evidence="6" id="KW-0808">Transferase</keyword>
<evidence type="ECO:0000256" key="5">
    <source>
        <dbReference type="ARBA" id="ARBA00022676"/>
    </source>
</evidence>
<dbReference type="GO" id="GO:0071555">
    <property type="term" value="P:cell wall organization"/>
    <property type="evidence" value="ECO:0007669"/>
    <property type="project" value="UniProtKB-KW"/>
</dbReference>
<dbReference type="Pfam" id="PF00912">
    <property type="entry name" value="Transgly"/>
    <property type="match status" value="1"/>
</dbReference>
<dbReference type="SUPFAM" id="SSF53955">
    <property type="entry name" value="Lysozyme-like"/>
    <property type="match status" value="1"/>
</dbReference>
<organism evidence="18 19">
    <name type="scientific">Coprobacillus cateniformis</name>
    <dbReference type="NCBI Taxonomy" id="100884"/>
    <lineage>
        <taxon>Bacteria</taxon>
        <taxon>Bacillati</taxon>
        <taxon>Bacillota</taxon>
        <taxon>Erysipelotrichia</taxon>
        <taxon>Erysipelotrichales</taxon>
        <taxon>Coprobacillaceae</taxon>
        <taxon>Coprobacillus</taxon>
    </lineage>
</organism>
<dbReference type="InterPro" id="IPR001460">
    <property type="entry name" value="PCN-bd_Tpept"/>
</dbReference>
<evidence type="ECO:0000256" key="7">
    <source>
        <dbReference type="ARBA" id="ARBA00022801"/>
    </source>
</evidence>
<feature type="transmembrane region" description="Helical" evidence="15">
    <location>
        <begin position="28"/>
        <end position="52"/>
    </location>
</feature>
<accession>E7GAD6</accession>
<name>E7GAD6_9FIRM</name>
<evidence type="ECO:0000256" key="13">
    <source>
        <dbReference type="ARBA" id="ARBA00049902"/>
    </source>
</evidence>
<keyword evidence="4" id="KW-0645">Protease</keyword>